<name>A0AAV5I231_9ROSI</name>
<dbReference type="PANTHER" id="PTHR22642">
    <property type="entry name" value="IMIDAZOLONEPROPIONASE"/>
    <property type="match status" value="1"/>
</dbReference>
<sequence>MASDKSGLQVAIHAIGDRANDLILDIYESVASKNGNRDRRFRIEHAQHLVPGAAERFVKQKIIASVQPDHLLDDADSAIKSLDLKGLKRDHISFSHFYPAMQ</sequence>
<dbReference type="InterPro" id="IPR032466">
    <property type="entry name" value="Metal_Hydrolase"/>
</dbReference>
<evidence type="ECO:0000259" key="1">
    <source>
        <dbReference type="Pfam" id="PF07969"/>
    </source>
</evidence>
<keyword evidence="3" id="KW-1185">Reference proteome</keyword>
<comment type="caution">
    <text evidence="2">The sequence shown here is derived from an EMBL/GenBank/DDBJ whole genome shotgun (WGS) entry which is preliminary data.</text>
</comment>
<accession>A0AAV5I231</accession>
<dbReference type="InterPro" id="IPR013108">
    <property type="entry name" value="Amidohydro_3"/>
</dbReference>
<proteinExistence type="predicted"/>
<organism evidence="2 3">
    <name type="scientific">Rubroshorea leprosula</name>
    <dbReference type="NCBI Taxonomy" id="152421"/>
    <lineage>
        <taxon>Eukaryota</taxon>
        <taxon>Viridiplantae</taxon>
        <taxon>Streptophyta</taxon>
        <taxon>Embryophyta</taxon>
        <taxon>Tracheophyta</taxon>
        <taxon>Spermatophyta</taxon>
        <taxon>Magnoliopsida</taxon>
        <taxon>eudicotyledons</taxon>
        <taxon>Gunneridae</taxon>
        <taxon>Pentapetalae</taxon>
        <taxon>rosids</taxon>
        <taxon>malvids</taxon>
        <taxon>Malvales</taxon>
        <taxon>Dipterocarpaceae</taxon>
        <taxon>Rubroshorea</taxon>
    </lineage>
</organism>
<dbReference type="SUPFAM" id="SSF51556">
    <property type="entry name" value="Metallo-dependent hydrolases"/>
    <property type="match status" value="1"/>
</dbReference>
<dbReference type="Pfam" id="PF07969">
    <property type="entry name" value="Amidohydro_3"/>
    <property type="match status" value="1"/>
</dbReference>
<reference evidence="2 3" key="1">
    <citation type="journal article" date="2021" name="Commun. Biol.">
        <title>The genome of Shorea leprosula (Dipterocarpaceae) highlights the ecological relevance of drought in aseasonal tropical rainforests.</title>
        <authorList>
            <person name="Ng K.K.S."/>
            <person name="Kobayashi M.J."/>
            <person name="Fawcett J.A."/>
            <person name="Hatakeyama M."/>
            <person name="Paape T."/>
            <person name="Ng C.H."/>
            <person name="Ang C.C."/>
            <person name="Tnah L.H."/>
            <person name="Lee C.T."/>
            <person name="Nishiyama T."/>
            <person name="Sese J."/>
            <person name="O'Brien M.J."/>
            <person name="Copetti D."/>
            <person name="Mohd Noor M.I."/>
            <person name="Ong R.C."/>
            <person name="Putra M."/>
            <person name="Sireger I.Z."/>
            <person name="Indrioko S."/>
            <person name="Kosugi Y."/>
            <person name="Izuno A."/>
            <person name="Isagi Y."/>
            <person name="Lee S.L."/>
            <person name="Shimizu K.K."/>
        </authorList>
    </citation>
    <scope>NUCLEOTIDE SEQUENCE [LARGE SCALE GENOMIC DNA]</scope>
    <source>
        <strain evidence="2">214</strain>
    </source>
</reference>
<feature type="domain" description="Amidohydrolase 3" evidence="1">
    <location>
        <begin position="4"/>
        <end position="81"/>
    </location>
</feature>
<gene>
    <name evidence="2" type="ORF">SLEP1_g5230</name>
</gene>
<dbReference type="Gene3D" id="3.20.20.140">
    <property type="entry name" value="Metal-dependent hydrolases"/>
    <property type="match status" value="1"/>
</dbReference>
<dbReference type="EMBL" id="BPVZ01000005">
    <property type="protein sequence ID" value="GKU91345.1"/>
    <property type="molecule type" value="Genomic_DNA"/>
</dbReference>
<protein>
    <recommendedName>
        <fullName evidence="1">Amidohydrolase 3 domain-containing protein</fullName>
    </recommendedName>
</protein>
<dbReference type="AlphaFoldDB" id="A0AAV5I231"/>
<dbReference type="Proteomes" id="UP001054252">
    <property type="component" value="Unassembled WGS sequence"/>
</dbReference>
<evidence type="ECO:0000313" key="2">
    <source>
        <dbReference type="EMBL" id="GKU91345.1"/>
    </source>
</evidence>
<dbReference type="PANTHER" id="PTHR22642:SF2">
    <property type="entry name" value="PROTEIN LONG AFTER FAR-RED 3"/>
    <property type="match status" value="1"/>
</dbReference>
<evidence type="ECO:0000313" key="3">
    <source>
        <dbReference type="Proteomes" id="UP001054252"/>
    </source>
</evidence>